<reference evidence="1" key="1">
    <citation type="submission" date="2022-11" db="EMBL/GenBank/DDBJ databases">
        <authorList>
            <person name="Petersen C."/>
        </authorList>
    </citation>
    <scope>NUCLEOTIDE SEQUENCE</scope>
    <source>
        <strain evidence="1">IBT 19713</strain>
    </source>
</reference>
<comment type="caution">
    <text evidence="1">The sequence shown here is derived from an EMBL/GenBank/DDBJ whole genome shotgun (WGS) entry which is preliminary data.</text>
</comment>
<evidence type="ECO:0000313" key="1">
    <source>
        <dbReference type="EMBL" id="KAJ5247781.1"/>
    </source>
</evidence>
<dbReference type="RefSeq" id="XP_058335202.1">
    <property type="nucleotide sequence ID" value="XM_058472061.1"/>
</dbReference>
<proteinExistence type="predicted"/>
<evidence type="ECO:0008006" key="3">
    <source>
        <dbReference type="Google" id="ProtNLM"/>
    </source>
</evidence>
<reference evidence="1" key="2">
    <citation type="journal article" date="2023" name="IMA Fungus">
        <title>Comparative genomic study of the Penicillium genus elucidates a diverse pangenome and 15 lateral gene transfer events.</title>
        <authorList>
            <person name="Petersen C."/>
            <person name="Sorensen T."/>
            <person name="Nielsen M.R."/>
            <person name="Sondergaard T.E."/>
            <person name="Sorensen J.L."/>
            <person name="Fitzpatrick D.A."/>
            <person name="Frisvad J.C."/>
            <person name="Nielsen K.L."/>
        </authorList>
    </citation>
    <scope>NUCLEOTIDE SEQUENCE</scope>
    <source>
        <strain evidence="1">IBT 19713</strain>
    </source>
</reference>
<evidence type="ECO:0000313" key="2">
    <source>
        <dbReference type="Proteomes" id="UP001150941"/>
    </source>
</evidence>
<dbReference type="Proteomes" id="UP001150941">
    <property type="component" value="Unassembled WGS sequence"/>
</dbReference>
<protein>
    <recommendedName>
        <fullName evidence="3">SET domain-containing protein</fullName>
    </recommendedName>
</protein>
<name>A0A9W9PKT2_9EURO</name>
<dbReference type="OrthoDB" id="1028014at2759"/>
<sequence>MVFTASRDIYPGEECCIAYFDLTQYKDLSSRRSIYERPSSLYADAKDVLLKSQPLWTSMKTRTGSGLCYHFPCKDDIMQRATSISPGVRTIATITHA</sequence>
<dbReference type="GeneID" id="83199364"/>
<gene>
    <name evidence="1" type="ORF">N7468_002764</name>
</gene>
<dbReference type="AlphaFoldDB" id="A0A9W9PKT2"/>
<accession>A0A9W9PKT2</accession>
<keyword evidence="2" id="KW-1185">Reference proteome</keyword>
<dbReference type="EMBL" id="JAPQKS010000002">
    <property type="protein sequence ID" value="KAJ5247781.1"/>
    <property type="molecule type" value="Genomic_DNA"/>
</dbReference>
<organism evidence="1 2">
    <name type="scientific">Penicillium chermesinum</name>
    <dbReference type="NCBI Taxonomy" id="63820"/>
    <lineage>
        <taxon>Eukaryota</taxon>
        <taxon>Fungi</taxon>
        <taxon>Dikarya</taxon>
        <taxon>Ascomycota</taxon>
        <taxon>Pezizomycotina</taxon>
        <taxon>Eurotiomycetes</taxon>
        <taxon>Eurotiomycetidae</taxon>
        <taxon>Eurotiales</taxon>
        <taxon>Aspergillaceae</taxon>
        <taxon>Penicillium</taxon>
    </lineage>
</organism>